<evidence type="ECO:0000259" key="2">
    <source>
        <dbReference type="PROSITE" id="PS50112"/>
    </source>
</evidence>
<dbReference type="InterPro" id="IPR000014">
    <property type="entry name" value="PAS"/>
</dbReference>
<dbReference type="SMART" id="SM00091">
    <property type="entry name" value="PAS"/>
    <property type="match status" value="2"/>
</dbReference>
<keyword evidence="1" id="KW-0378">Hydrolase</keyword>
<dbReference type="InterPro" id="IPR029016">
    <property type="entry name" value="GAF-like_dom_sf"/>
</dbReference>
<evidence type="ECO:0000313" key="3">
    <source>
        <dbReference type="EMBL" id="MFD0902984.1"/>
    </source>
</evidence>
<dbReference type="SUPFAM" id="SSF55781">
    <property type="entry name" value="GAF domain-like"/>
    <property type="match status" value="1"/>
</dbReference>
<dbReference type="InterPro" id="IPR013655">
    <property type="entry name" value="PAS_fold_3"/>
</dbReference>
<protein>
    <submittedName>
        <fullName evidence="3">SpoIIE family protein phosphatase</fullName>
    </submittedName>
</protein>
<dbReference type="Pfam" id="PF08447">
    <property type="entry name" value="PAS_3"/>
    <property type="match status" value="1"/>
</dbReference>
<name>A0ABW3EWQ3_9ACTN</name>
<dbReference type="Proteomes" id="UP001596972">
    <property type="component" value="Unassembled WGS sequence"/>
</dbReference>
<evidence type="ECO:0000256" key="1">
    <source>
        <dbReference type="ARBA" id="ARBA00022801"/>
    </source>
</evidence>
<dbReference type="SUPFAM" id="SSF81606">
    <property type="entry name" value="PP2C-like"/>
    <property type="match status" value="1"/>
</dbReference>
<gene>
    <name evidence="3" type="ORF">ACFQ11_21500</name>
</gene>
<dbReference type="InterPro" id="IPR052016">
    <property type="entry name" value="Bact_Sigma-Reg"/>
</dbReference>
<dbReference type="CDD" id="cd00130">
    <property type="entry name" value="PAS"/>
    <property type="match status" value="1"/>
</dbReference>
<dbReference type="InterPro" id="IPR013656">
    <property type="entry name" value="PAS_4"/>
</dbReference>
<dbReference type="InterPro" id="IPR036457">
    <property type="entry name" value="PPM-type-like_dom_sf"/>
</dbReference>
<feature type="domain" description="PAS" evidence="2">
    <location>
        <begin position="142"/>
        <end position="215"/>
    </location>
</feature>
<keyword evidence="4" id="KW-1185">Reference proteome</keyword>
<dbReference type="Pfam" id="PF08448">
    <property type="entry name" value="PAS_4"/>
    <property type="match status" value="1"/>
</dbReference>
<dbReference type="InterPro" id="IPR001932">
    <property type="entry name" value="PPM-type_phosphatase-like_dom"/>
</dbReference>
<dbReference type="PANTHER" id="PTHR43156:SF2">
    <property type="entry name" value="STAGE II SPORULATION PROTEIN E"/>
    <property type="match status" value="1"/>
</dbReference>
<evidence type="ECO:0000313" key="4">
    <source>
        <dbReference type="Proteomes" id="UP001596972"/>
    </source>
</evidence>
<dbReference type="SMART" id="SM00086">
    <property type="entry name" value="PAC"/>
    <property type="match status" value="1"/>
</dbReference>
<dbReference type="NCBIfam" id="TIGR00229">
    <property type="entry name" value="sensory_box"/>
    <property type="match status" value="1"/>
</dbReference>
<proteinExistence type="predicted"/>
<dbReference type="PROSITE" id="PS50112">
    <property type="entry name" value="PAS"/>
    <property type="match status" value="1"/>
</dbReference>
<dbReference type="EMBL" id="JBHTJA010000045">
    <property type="protein sequence ID" value="MFD0902984.1"/>
    <property type="molecule type" value="Genomic_DNA"/>
</dbReference>
<dbReference type="Gene3D" id="3.30.450.20">
    <property type="entry name" value="PAS domain"/>
    <property type="match status" value="2"/>
</dbReference>
<dbReference type="SUPFAM" id="SSF55785">
    <property type="entry name" value="PYP-like sensor domain (PAS domain)"/>
    <property type="match status" value="2"/>
</dbReference>
<organism evidence="3 4">
    <name type="scientific">Actinomadura sediminis</name>
    <dbReference type="NCBI Taxonomy" id="1038904"/>
    <lineage>
        <taxon>Bacteria</taxon>
        <taxon>Bacillati</taxon>
        <taxon>Actinomycetota</taxon>
        <taxon>Actinomycetes</taxon>
        <taxon>Streptosporangiales</taxon>
        <taxon>Thermomonosporaceae</taxon>
        <taxon>Actinomadura</taxon>
    </lineage>
</organism>
<dbReference type="InterPro" id="IPR001610">
    <property type="entry name" value="PAC"/>
</dbReference>
<dbReference type="Pfam" id="PF07228">
    <property type="entry name" value="SpoIIE"/>
    <property type="match status" value="1"/>
</dbReference>
<comment type="caution">
    <text evidence="3">The sequence shown here is derived from an EMBL/GenBank/DDBJ whole genome shotgun (WGS) entry which is preliminary data.</text>
</comment>
<sequence>MDDACGEGTGGLALEAFDPAPVAIALTSGPRHRLMYANAAYRAYFGGRPLGEPVQEAFADLARPECPDLFDRVLATGEAITLAESRLKVGPGGAGRGERFFTFSLSRFREEPPGVMVIAVDVTERVAATRRAVRSAEEQHRFRRRFESLVQVAGTNAPIMWVTGPAGGVIEPSPGWERVTGQSWEEFRGNGWLRALHPDDREAARRSRDEARREGRPWRFVYRLRTVDGEYRHFEVRTAPVYQDGALIEWIGACTDIEQQWREERRRELIDRAAAAIAESSGLPEMFGALADVLVPALADGCGVHLLPNFSDRPEGAPVVAQRVATAAQDGMPRQPPLGFERFAADSGFTRAVERRRPLHRTFPSGEPPAGVLPESTTTWLKRAGANSVVLMPVVVDGVVAAAVTAARCGDRAPMTPEDVDLMRQLFDHTHDALSTAVQAHRTQQVALALQDELLAEPPRLTGLEAVARYRPSPAAAEVGGDWFDCFVLPDGATVLAIGDVAGHDLAAAVAMSQLRNMLRALAVDRAGPPGETLHRLNTAMATLAPDATATAVLARVSGTGPDDRRLDYAAAGHPPPLLVTADGDARLLEDAANPLLGFLFDEPYGTATEPLPAGATLLLYTDGLIERPGEHLDTGLDRLREQASALAHRPLRAFCDTLLDGLPTTGTDDIAVIALRVTGRPRPRGAGVGPRR</sequence>
<dbReference type="PANTHER" id="PTHR43156">
    <property type="entry name" value="STAGE II SPORULATION PROTEIN E-RELATED"/>
    <property type="match status" value="1"/>
</dbReference>
<dbReference type="RefSeq" id="WP_378301316.1">
    <property type="nucleotide sequence ID" value="NZ_JBHTJA010000045.1"/>
</dbReference>
<reference evidence="4" key="1">
    <citation type="journal article" date="2019" name="Int. J. Syst. Evol. Microbiol.">
        <title>The Global Catalogue of Microorganisms (GCM) 10K type strain sequencing project: providing services to taxonomists for standard genome sequencing and annotation.</title>
        <authorList>
            <consortium name="The Broad Institute Genomics Platform"/>
            <consortium name="The Broad Institute Genome Sequencing Center for Infectious Disease"/>
            <person name="Wu L."/>
            <person name="Ma J."/>
        </authorList>
    </citation>
    <scope>NUCLEOTIDE SEQUENCE [LARGE SCALE GENOMIC DNA]</scope>
    <source>
        <strain evidence="4">JCM 31202</strain>
    </source>
</reference>
<dbReference type="Gene3D" id="3.60.40.10">
    <property type="entry name" value="PPM-type phosphatase domain"/>
    <property type="match status" value="1"/>
</dbReference>
<dbReference type="SMART" id="SM00331">
    <property type="entry name" value="PP2C_SIG"/>
    <property type="match status" value="1"/>
</dbReference>
<dbReference type="InterPro" id="IPR035965">
    <property type="entry name" value="PAS-like_dom_sf"/>
</dbReference>
<dbReference type="Gene3D" id="3.30.450.40">
    <property type="match status" value="1"/>
</dbReference>
<accession>A0ABW3EWQ3</accession>